<dbReference type="OrthoDB" id="9812605at2"/>
<evidence type="ECO:0000313" key="2">
    <source>
        <dbReference type="Proteomes" id="UP000218238"/>
    </source>
</evidence>
<dbReference type="Gene3D" id="1.10.1070.20">
    <property type="match status" value="1"/>
</dbReference>
<accession>A0A2A2TL93</accession>
<evidence type="ECO:0000313" key="1">
    <source>
        <dbReference type="EMBL" id="PAX58306.1"/>
    </source>
</evidence>
<dbReference type="RefSeq" id="WP_095721227.1">
    <property type="nucleotide sequence ID" value="NZ_NTFS01000062.1"/>
</dbReference>
<comment type="caution">
    <text evidence="1">The sequence shown here is derived from an EMBL/GenBank/DDBJ whole genome shotgun (WGS) entry which is preliminary data.</text>
</comment>
<protein>
    <submittedName>
        <fullName evidence="1">HipA-like protein</fullName>
    </submittedName>
</protein>
<dbReference type="AlphaFoldDB" id="A0A2A2TL93"/>
<reference evidence="1 2" key="1">
    <citation type="submission" date="2017-08" db="EMBL/GenBank/DDBJ databases">
        <title>Draft genome sequence of filamentous cyanobacterium Calothrix elsteri CCALA 953.</title>
        <authorList>
            <person name="Gagunashvili A.N."/>
            <person name="Elster J."/>
            <person name="Andresson O.S."/>
        </authorList>
    </citation>
    <scope>NUCLEOTIDE SEQUENCE [LARGE SCALE GENOMIC DNA]</scope>
    <source>
        <strain evidence="1 2">CCALA 953</strain>
    </source>
</reference>
<gene>
    <name evidence="1" type="ORF">CK510_08150</name>
</gene>
<keyword evidence="2" id="KW-1185">Reference proteome</keyword>
<dbReference type="Proteomes" id="UP000218238">
    <property type="component" value="Unassembled WGS sequence"/>
</dbReference>
<name>A0A2A2TL93_9CYAN</name>
<dbReference type="EMBL" id="NTFS01000062">
    <property type="protein sequence ID" value="PAX58306.1"/>
    <property type="molecule type" value="Genomic_DNA"/>
</dbReference>
<sequence>MTSEFPIFLVTQKAYEESSNETLGSKYKFWFHHEEFGRCLYKQSRENLGEDWAEKVASELCKLLGLPHAIYELASTWEGSRGVISPNFLPQRGTLVHGNELLSSIVQNYPAFATYGVSQHTIDVVLQAIANKSVNLPIDWTAPSEIETAIDVFVGYLLLDAWIGNGDRHHENWGIVRIKAASTLEETEHLAPTYDHASSLGRDLSDEQRQKRSVEAYANRCSSAFYGCVDDRKTLKTLDAFSLVANRYPKAACVWLARLENITEVNILDIFNRINPTRISPDASNFARSILKINKHKLLNLRETLL</sequence>
<organism evidence="1 2">
    <name type="scientific">Brunnivagina elsteri CCALA 953</name>
    <dbReference type="NCBI Taxonomy" id="987040"/>
    <lineage>
        <taxon>Bacteria</taxon>
        <taxon>Bacillati</taxon>
        <taxon>Cyanobacteriota</taxon>
        <taxon>Cyanophyceae</taxon>
        <taxon>Nostocales</taxon>
        <taxon>Calotrichaceae</taxon>
        <taxon>Brunnivagina</taxon>
    </lineage>
</organism>
<proteinExistence type="predicted"/>